<feature type="transmembrane region" description="Helical" evidence="4">
    <location>
        <begin position="247"/>
        <end position="267"/>
    </location>
</feature>
<dbReference type="InterPro" id="IPR006703">
    <property type="entry name" value="G_AIG1"/>
</dbReference>
<feature type="domain" description="AIG1-type G" evidence="5">
    <location>
        <begin position="2"/>
        <end position="205"/>
    </location>
</feature>
<dbReference type="Pfam" id="PF04548">
    <property type="entry name" value="AIG1"/>
    <property type="match status" value="1"/>
</dbReference>
<evidence type="ECO:0000256" key="2">
    <source>
        <dbReference type="ARBA" id="ARBA00022741"/>
    </source>
</evidence>
<dbReference type="InterPro" id="IPR045058">
    <property type="entry name" value="GIMA/IAN/Toc"/>
</dbReference>
<dbReference type="Proteomes" id="UP001347796">
    <property type="component" value="Unassembled WGS sequence"/>
</dbReference>
<keyword evidence="4" id="KW-1133">Transmembrane helix</keyword>
<keyword evidence="2" id="KW-0547">Nucleotide-binding</keyword>
<evidence type="ECO:0000256" key="3">
    <source>
        <dbReference type="ARBA" id="ARBA00023134"/>
    </source>
</evidence>
<dbReference type="InterPro" id="IPR027417">
    <property type="entry name" value="P-loop_NTPase"/>
</dbReference>
<dbReference type="SUPFAM" id="SSF52540">
    <property type="entry name" value="P-loop containing nucleoside triphosphate hydrolases"/>
    <property type="match status" value="1"/>
</dbReference>
<evidence type="ECO:0000256" key="4">
    <source>
        <dbReference type="SAM" id="Phobius"/>
    </source>
</evidence>
<accession>A0AAN8JCH2</accession>
<protein>
    <recommendedName>
        <fullName evidence="5">AIG1-type G domain-containing protein</fullName>
    </recommendedName>
</protein>
<evidence type="ECO:0000313" key="6">
    <source>
        <dbReference type="EMBL" id="KAK6174967.1"/>
    </source>
</evidence>
<dbReference type="PANTHER" id="PTHR10903:SF184">
    <property type="entry name" value="GTP-BINDING PROTEIN A"/>
    <property type="match status" value="1"/>
</dbReference>
<name>A0AAN8JCH2_PATCE</name>
<dbReference type="AlphaFoldDB" id="A0AAN8JCH2"/>
<dbReference type="EMBL" id="JAZGQO010000010">
    <property type="protein sequence ID" value="KAK6174967.1"/>
    <property type="molecule type" value="Genomic_DNA"/>
</dbReference>
<comment type="caution">
    <text evidence="6">The sequence shown here is derived from an EMBL/GenBank/DDBJ whole genome shotgun (WGS) entry which is preliminary data.</text>
</comment>
<evidence type="ECO:0000256" key="1">
    <source>
        <dbReference type="ARBA" id="ARBA00008535"/>
    </source>
</evidence>
<evidence type="ECO:0000259" key="5">
    <source>
        <dbReference type="PROSITE" id="PS51720"/>
    </source>
</evidence>
<keyword evidence="4" id="KW-0812">Transmembrane</keyword>
<gene>
    <name evidence="6" type="ORF">SNE40_013517</name>
</gene>
<reference evidence="6 7" key="1">
    <citation type="submission" date="2024-01" db="EMBL/GenBank/DDBJ databases">
        <title>The genome of the rayed Mediterranean limpet Patella caerulea (Linnaeus, 1758).</title>
        <authorList>
            <person name="Anh-Thu Weber A."/>
            <person name="Halstead-Nussloch G."/>
        </authorList>
    </citation>
    <scope>NUCLEOTIDE SEQUENCE [LARGE SCALE GENOMIC DNA]</scope>
    <source>
        <strain evidence="6">AATW-2023a</strain>
        <tissue evidence="6">Whole specimen</tissue>
    </source>
</reference>
<dbReference type="FunFam" id="3.40.50.300:FF:000366">
    <property type="entry name" value="GTPase, IMAP family member 2"/>
    <property type="match status" value="1"/>
</dbReference>
<sequence>MNSDIRLVLLGKAGTGKSSLGNNLLGRKEFKSTSLQSSTTSKPECRHASKTLTDGTTLIVVDTPGIADTTTSITETFEEITRCIEFSYPGPHVFLLVLKIDRFTQEEMDIIKHLKYWFGQDFMKYAVFIFTGKDSLDYDGSTIDQHLDDSPSELKQLIREAGGRIAAINNRVPGPELRVIMNLVRQTMQINNGQYYTKQMYVQAVKEREGKPSLVEDEEFDYLKDLRLRERAKRYTRNGGERGPDKVTLVLGFAGCVLLAVCCYYYFR</sequence>
<evidence type="ECO:0000313" key="7">
    <source>
        <dbReference type="Proteomes" id="UP001347796"/>
    </source>
</evidence>
<keyword evidence="7" id="KW-1185">Reference proteome</keyword>
<dbReference type="PANTHER" id="PTHR10903">
    <property type="entry name" value="GTPASE, IMAP FAMILY MEMBER-RELATED"/>
    <property type="match status" value="1"/>
</dbReference>
<dbReference type="Gene3D" id="3.40.50.300">
    <property type="entry name" value="P-loop containing nucleotide triphosphate hydrolases"/>
    <property type="match status" value="1"/>
</dbReference>
<dbReference type="GO" id="GO:0005525">
    <property type="term" value="F:GTP binding"/>
    <property type="evidence" value="ECO:0007669"/>
    <property type="project" value="UniProtKB-KW"/>
</dbReference>
<proteinExistence type="inferred from homology"/>
<organism evidence="6 7">
    <name type="scientific">Patella caerulea</name>
    <name type="common">Rayed Mediterranean limpet</name>
    <dbReference type="NCBI Taxonomy" id="87958"/>
    <lineage>
        <taxon>Eukaryota</taxon>
        <taxon>Metazoa</taxon>
        <taxon>Spiralia</taxon>
        <taxon>Lophotrochozoa</taxon>
        <taxon>Mollusca</taxon>
        <taxon>Gastropoda</taxon>
        <taxon>Patellogastropoda</taxon>
        <taxon>Patelloidea</taxon>
        <taxon>Patellidae</taxon>
        <taxon>Patella</taxon>
    </lineage>
</organism>
<keyword evidence="3" id="KW-0342">GTP-binding</keyword>
<comment type="similarity">
    <text evidence="1">Belongs to the TRAFAC class TrmE-Era-EngA-EngB-Septin-like GTPase superfamily. AIG1/Toc34/Toc159-like paraseptin GTPase family. IAN subfamily.</text>
</comment>
<dbReference type="PROSITE" id="PS51720">
    <property type="entry name" value="G_AIG1"/>
    <property type="match status" value="1"/>
</dbReference>
<keyword evidence="4" id="KW-0472">Membrane</keyword>